<protein>
    <submittedName>
        <fullName evidence="1">Uncharacterized protein</fullName>
    </submittedName>
</protein>
<gene>
    <name evidence="1" type="ORF">RHMOL_Rhmol03G0280800</name>
</gene>
<proteinExistence type="predicted"/>
<evidence type="ECO:0000313" key="2">
    <source>
        <dbReference type="Proteomes" id="UP001062846"/>
    </source>
</evidence>
<organism evidence="1 2">
    <name type="scientific">Rhododendron molle</name>
    <name type="common">Chinese azalea</name>
    <name type="synonym">Azalea mollis</name>
    <dbReference type="NCBI Taxonomy" id="49168"/>
    <lineage>
        <taxon>Eukaryota</taxon>
        <taxon>Viridiplantae</taxon>
        <taxon>Streptophyta</taxon>
        <taxon>Embryophyta</taxon>
        <taxon>Tracheophyta</taxon>
        <taxon>Spermatophyta</taxon>
        <taxon>Magnoliopsida</taxon>
        <taxon>eudicotyledons</taxon>
        <taxon>Gunneridae</taxon>
        <taxon>Pentapetalae</taxon>
        <taxon>asterids</taxon>
        <taxon>Ericales</taxon>
        <taxon>Ericaceae</taxon>
        <taxon>Ericoideae</taxon>
        <taxon>Rhodoreae</taxon>
        <taxon>Rhododendron</taxon>
    </lineage>
</organism>
<dbReference type="EMBL" id="CM046390">
    <property type="protein sequence ID" value="KAI8565693.1"/>
    <property type="molecule type" value="Genomic_DNA"/>
</dbReference>
<reference evidence="1" key="1">
    <citation type="submission" date="2022-02" db="EMBL/GenBank/DDBJ databases">
        <title>Plant Genome Project.</title>
        <authorList>
            <person name="Zhang R.-G."/>
        </authorList>
    </citation>
    <scope>NUCLEOTIDE SEQUENCE</scope>
    <source>
        <strain evidence="1">AT1</strain>
    </source>
</reference>
<comment type="caution">
    <text evidence="1">The sequence shown here is derived from an EMBL/GenBank/DDBJ whole genome shotgun (WGS) entry which is preliminary data.</text>
</comment>
<evidence type="ECO:0000313" key="1">
    <source>
        <dbReference type="EMBL" id="KAI8565693.1"/>
    </source>
</evidence>
<name>A0ACC0PLL4_RHOML</name>
<keyword evidence="2" id="KW-1185">Reference proteome</keyword>
<dbReference type="Proteomes" id="UP001062846">
    <property type="component" value="Chromosome 3"/>
</dbReference>
<accession>A0ACC0PLL4</accession>
<sequence>MTVEEIRASLGSENDRFPVGMRVLAVDDDPTCLKLLDTMLQKCQYQVTTTTHAKTALKMLRENRNRFDLVISDVEMPDIDGFKLLELVGLEMDLPVIMSSCHGDTSFVMKGITHGACDYLVKPVRIEELKNIWQHVVRRKKLESKSSCLDKDRQENGGGGKGHAPIDNANGKLNRKRKDEEEDEDEDEENEDLTTQKKPRVIWSVELHGKFVAAVKQLGIEKAVPKRILDMMKVEGITRENVASHLQAGTNLFFSLFWCSLNMFSLQSKKFKLREKKNLKGKNSGILSPNEWRKYRLLLRRIKSMEDQRVNMVPELGGKDFSSTPINSCHGLGDFLTFSGNGRFSNSGLSGYQTGEILGSLNNPPGISLHNLSSSALLPQNHAQNLRDSNSNLGIPYSVISPANYKDRFFQRNPTLLKIDQFQQTKCVSGIPEFNSACIPTTFADNIVPVSGLSNSLACGSRNPLFLQGILKQTQSEGLFGNQSNLKVTSLSTEPLNAGISGSNFLDNSRFSQNWWNTIQLSKFSPNPLSLNEQLNVDVPPNSWRNGNCSTGFQNQRNPVDFSSTNTISAPMQDSRGEIQRQTGLVGDFVHGTTLATDQRWGEHQQDHSQHPNEIMVPPNAVMGPLGQVLDQNYGVCNRKSDASLVSQSNSSLSDLLLLSDIQKSAMDSQMRSSEDYHLEQTKSPGSLGHDAYDDSLDYLMDAIIKPGQDLSEKVDGELEYDAFLENRESRSSQVYP</sequence>